<organism evidence="2 3">
    <name type="scientific">Cryphonectria parasitica (strain ATCC 38755 / EP155)</name>
    <dbReference type="NCBI Taxonomy" id="660469"/>
    <lineage>
        <taxon>Eukaryota</taxon>
        <taxon>Fungi</taxon>
        <taxon>Dikarya</taxon>
        <taxon>Ascomycota</taxon>
        <taxon>Pezizomycotina</taxon>
        <taxon>Sordariomycetes</taxon>
        <taxon>Sordariomycetidae</taxon>
        <taxon>Diaporthales</taxon>
        <taxon>Cryphonectriaceae</taxon>
        <taxon>Cryphonectria-Endothia species complex</taxon>
        <taxon>Cryphonectria</taxon>
    </lineage>
</organism>
<feature type="compositionally biased region" description="Acidic residues" evidence="1">
    <location>
        <begin position="97"/>
        <end position="107"/>
    </location>
</feature>
<proteinExistence type="predicted"/>
<dbReference type="EMBL" id="MU032350">
    <property type="protein sequence ID" value="KAF3762183.1"/>
    <property type="molecule type" value="Genomic_DNA"/>
</dbReference>
<sequence>MTSAASSSSAVRPRPATVKNAPERSPADQSLPGGEMTEVPLFEIGMAPRKGGERAQSGSPRRRGGAGGGGGRQQAHSSPIMQTRSRARARRGHSSDDNDENDIDVEV</sequence>
<evidence type="ECO:0000313" key="2">
    <source>
        <dbReference type="EMBL" id="KAF3762183.1"/>
    </source>
</evidence>
<keyword evidence="3" id="KW-1185">Reference proteome</keyword>
<evidence type="ECO:0000256" key="1">
    <source>
        <dbReference type="SAM" id="MobiDB-lite"/>
    </source>
</evidence>
<protein>
    <submittedName>
        <fullName evidence="2">Uncharacterized protein</fullName>
    </submittedName>
</protein>
<dbReference type="AlphaFoldDB" id="A0A9P5CKL2"/>
<dbReference type="GeneID" id="63840790"/>
<dbReference type="RefSeq" id="XP_040773162.1">
    <property type="nucleotide sequence ID" value="XM_040923661.1"/>
</dbReference>
<feature type="region of interest" description="Disordered" evidence="1">
    <location>
        <begin position="1"/>
        <end position="107"/>
    </location>
</feature>
<evidence type="ECO:0000313" key="3">
    <source>
        <dbReference type="Proteomes" id="UP000803844"/>
    </source>
</evidence>
<gene>
    <name evidence="2" type="ORF">M406DRAFT_357363</name>
</gene>
<comment type="caution">
    <text evidence="2">The sequence shown here is derived from an EMBL/GenBank/DDBJ whole genome shotgun (WGS) entry which is preliminary data.</text>
</comment>
<name>A0A9P5CKL2_CRYP1</name>
<dbReference type="Proteomes" id="UP000803844">
    <property type="component" value="Unassembled WGS sequence"/>
</dbReference>
<accession>A0A9P5CKL2</accession>
<reference evidence="2" key="1">
    <citation type="journal article" date="2020" name="Phytopathology">
        <title>Genome sequence of the chestnut blight fungus Cryphonectria parasitica EP155: A fundamental resource for an archetypical invasive plant pathogen.</title>
        <authorList>
            <person name="Crouch J.A."/>
            <person name="Dawe A."/>
            <person name="Aerts A."/>
            <person name="Barry K."/>
            <person name="Churchill A.C.L."/>
            <person name="Grimwood J."/>
            <person name="Hillman B."/>
            <person name="Milgroom M.G."/>
            <person name="Pangilinan J."/>
            <person name="Smith M."/>
            <person name="Salamov A."/>
            <person name="Schmutz J."/>
            <person name="Yadav J."/>
            <person name="Grigoriev I.V."/>
            <person name="Nuss D."/>
        </authorList>
    </citation>
    <scope>NUCLEOTIDE SEQUENCE</scope>
    <source>
        <strain evidence="2">EP155</strain>
    </source>
</reference>
<feature type="compositionally biased region" description="Low complexity" evidence="1">
    <location>
        <begin position="1"/>
        <end position="10"/>
    </location>
</feature>